<dbReference type="GO" id="GO:0071013">
    <property type="term" value="C:catalytic step 2 spliceosome"/>
    <property type="evidence" value="ECO:0007669"/>
    <property type="project" value="TreeGrafter"/>
</dbReference>
<dbReference type="PANTHER" id="PTHR45625:SF6">
    <property type="entry name" value="SPLICEOSOME-ASSOCIATED PROTEIN CWC27 HOMOLOG"/>
    <property type="match status" value="1"/>
</dbReference>
<evidence type="ECO:0000256" key="2">
    <source>
        <dbReference type="ARBA" id="ARBA00023242"/>
    </source>
</evidence>
<dbReference type="SUPFAM" id="SSF50891">
    <property type="entry name" value="Cyclophilin-like"/>
    <property type="match status" value="1"/>
</dbReference>
<accession>A0A0D3IXH4</accession>
<reference evidence="6" key="1">
    <citation type="journal article" date="2013" name="Nature">
        <title>Pan genome of the phytoplankton Emiliania underpins its global distribution.</title>
        <authorList>
            <person name="Read B.A."/>
            <person name="Kegel J."/>
            <person name="Klute M.J."/>
            <person name="Kuo A."/>
            <person name="Lefebvre S.C."/>
            <person name="Maumus F."/>
            <person name="Mayer C."/>
            <person name="Miller J."/>
            <person name="Monier A."/>
            <person name="Salamov A."/>
            <person name="Young J."/>
            <person name="Aguilar M."/>
            <person name="Claverie J.M."/>
            <person name="Frickenhaus S."/>
            <person name="Gonzalez K."/>
            <person name="Herman E.K."/>
            <person name="Lin Y.C."/>
            <person name="Napier J."/>
            <person name="Ogata H."/>
            <person name="Sarno A.F."/>
            <person name="Shmutz J."/>
            <person name="Schroeder D."/>
            <person name="de Vargas C."/>
            <person name="Verret F."/>
            <person name="von Dassow P."/>
            <person name="Valentin K."/>
            <person name="Van de Peer Y."/>
            <person name="Wheeler G."/>
            <person name="Dacks J.B."/>
            <person name="Delwiche C.F."/>
            <person name="Dyhrman S.T."/>
            <person name="Glockner G."/>
            <person name="John U."/>
            <person name="Richards T."/>
            <person name="Worden A.Z."/>
            <person name="Zhang X."/>
            <person name="Grigoriev I.V."/>
            <person name="Allen A.E."/>
            <person name="Bidle K."/>
            <person name="Borodovsky M."/>
            <person name="Bowler C."/>
            <person name="Brownlee C."/>
            <person name="Cock J.M."/>
            <person name="Elias M."/>
            <person name="Gladyshev V.N."/>
            <person name="Groth M."/>
            <person name="Guda C."/>
            <person name="Hadaegh A."/>
            <person name="Iglesias-Rodriguez M.D."/>
            <person name="Jenkins J."/>
            <person name="Jones B.M."/>
            <person name="Lawson T."/>
            <person name="Leese F."/>
            <person name="Lindquist E."/>
            <person name="Lobanov A."/>
            <person name="Lomsadze A."/>
            <person name="Malik S.B."/>
            <person name="Marsh M.E."/>
            <person name="Mackinder L."/>
            <person name="Mock T."/>
            <person name="Mueller-Roeber B."/>
            <person name="Pagarete A."/>
            <person name="Parker M."/>
            <person name="Probert I."/>
            <person name="Quesneville H."/>
            <person name="Raines C."/>
            <person name="Rensing S.A."/>
            <person name="Riano-Pachon D.M."/>
            <person name="Richier S."/>
            <person name="Rokitta S."/>
            <person name="Shiraiwa Y."/>
            <person name="Soanes D.M."/>
            <person name="van der Giezen M."/>
            <person name="Wahlund T.M."/>
            <person name="Williams B."/>
            <person name="Wilson W."/>
            <person name="Wolfe G."/>
            <person name="Wurch L.L."/>
        </authorList>
    </citation>
    <scope>NUCLEOTIDE SEQUENCE</scope>
</reference>
<dbReference type="InterPro" id="IPR044666">
    <property type="entry name" value="Cyclophilin_A-like"/>
</dbReference>
<protein>
    <recommendedName>
        <fullName evidence="4">PPIase cyclophilin-type domain-containing protein</fullName>
    </recommendedName>
</protein>
<keyword evidence="6" id="KW-1185">Reference proteome</keyword>
<keyword evidence="2" id="KW-0539">Nucleus</keyword>
<dbReference type="Pfam" id="PF00160">
    <property type="entry name" value="Pro_isomerase"/>
    <property type="match status" value="1"/>
</dbReference>
<dbReference type="PaxDb" id="2903-EOD15959"/>
<dbReference type="Proteomes" id="UP000013827">
    <property type="component" value="Unassembled WGS sequence"/>
</dbReference>
<feature type="domain" description="PPIase cyclophilin-type" evidence="4">
    <location>
        <begin position="17"/>
        <end position="140"/>
    </location>
</feature>
<dbReference type="AlphaFoldDB" id="A0A0D3IXH4"/>
<feature type="signal peptide" evidence="3">
    <location>
        <begin position="1"/>
        <end position="16"/>
    </location>
</feature>
<dbReference type="InterPro" id="IPR029000">
    <property type="entry name" value="Cyclophilin-like_dom_sf"/>
</dbReference>
<evidence type="ECO:0000256" key="3">
    <source>
        <dbReference type="SAM" id="SignalP"/>
    </source>
</evidence>
<dbReference type="eggNOG" id="ENOG502SF18">
    <property type="taxonomic scope" value="Eukaryota"/>
</dbReference>
<proteinExistence type="predicted"/>
<reference evidence="5" key="2">
    <citation type="submission" date="2024-10" db="UniProtKB">
        <authorList>
            <consortium name="EnsemblProtists"/>
        </authorList>
    </citation>
    <scope>IDENTIFICATION</scope>
</reference>
<sequence>MLVLLVAAAAQQRVLPFTILLNASLAPLGVRRVSKLVRTGFLDGQILYRVIPGFLVQFGVAADPTVHARWQRGEKRRLKDEPNRMPFRHGTLSFAGAGTDSRTSHLFVALAPNGVRLGRGTPHEATLGHVVSGMETWERVVANYQKSGYKDTGTLQGPLVQRGNAAAAAYPLLDRIRACHMECQ</sequence>
<dbReference type="HOGENOM" id="CLU_082529_0_0_1"/>
<evidence type="ECO:0000313" key="6">
    <source>
        <dbReference type="Proteomes" id="UP000013827"/>
    </source>
</evidence>
<dbReference type="EnsemblProtists" id="EOD15959">
    <property type="protein sequence ID" value="EOD15959"/>
    <property type="gene ID" value="EMIHUDRAFT_210912"/>
</dbReference>
<evidence type="ECO:0000313" key="5">
    <source>
        <dbReference type="EnsemblProtists" id="EOD15959"/>
    </source>
</evidence>
<organism evidence="5 6">
    <name type="scientific">Emiliania huxleyi (strain CCMP1516)</name>
    <dbReference type="NCBI Taxonomy" id="280463"/>
    <lineage>
        <taxon>Eukaryota</taxon>
        <taxon>Haptista</taxon>
        <taxon>Haptophyta</taxon>
        <taxon>Prymnesiophyceae</taxon>
        <taxon>Isochrysidales</taxon>
        <taxon>Noelaerhabdaceae</taxon>
        <taxon>Emiliania</taxon>
    </lineage>
</organism>
<keyword evidence="3" id="KW-0732">Signal</keyword>
<dbReference type="PROSITE" id="PS50072">
    <property type="entry name" value="CSA_PPIASE_2"/>
    <property type="match status" value="1"/>
</dbReference>
<evidence type="ECO:0000256" key="1">
    <source>
        <dbReference type="ARBA" id="ARBA00004123"/>
    </source>
</evidence>
<dbReference type="Gene3D" id="2.40.100.10">
    <property type="entry name" value="Cyclophilin-like"/>
    <property type="match status" value="1"/>
</dbReference>
<dbReference type="PANTHER" id="PTHR45625">
    <property type="entry name" value="PEPTIDYL-PROLYL CIS-TRANS ISOMERASE-RELATED"/>
    <property type="match status" value="1"/>
</dbReference>
<dbReference type="GeneID" id="17262064"/>
<evidence type="ECO:0000259" key="4">
    <source>
        <dbReference type="PROSITE" id="PS50072"/>
    </source>
</evidence>
<name>A0A0D3IXH4_EMIH1</name>
<feature type="chain" id="PRO_5044236726" description="PPIase cyclophilin-type domain-containing protein" evidence="3">
    <location>
        <begin position="17"/>
        <end position="184"/>
    </location>
</feature>
<comment type="subcellular location">
    <subcellularLocation>
        <location evidence="1">Nucleus</location>
    </subcellularLocation>
</comment>
<dbReference type="STRING" id="2903.R1E4Y0"/>
<dbReference type="KEGG" id="ehx:EMIHUDRAFT_210912"/>
<dbReference type="RefSeq" id="XP_005768388.1">
    <property type="nucleotide sequence ID" value="XM_005768331.1"/>
</dbReference>
<dbReference type="InterPro" id="IPR002130">
    <property type="entry name" value="Cyclophilin-type_PPIase_dom"/>
</dbReference>
<dbReference type="GO" id="GO:0003755">
    <property type="term" value="F:peptidyl-prolyl cis-trans isomerase activity"/>
    <property type="evidence" value="ECO:0007669"/>
    <property type="project" value="InterPro"/>
</dbReference>